<dbReference type="Gene3D" id="3.30.160.190">
    <property type="entry name" value="atu1810 like domain"/>
    <property type="match status" value="1"/>
</dbReference>
<dbReference type="AlphaFoldDB" id="A0A4P6V231"/>
<gene>
    <name evidence="8" type="ORF">E0E05_10270</name>
</gene>
<evidence type="ECO:0000256" key="3">
    <source>
        <dbReference type="ARBA" id="ARBA00022660"/>
    </source>
</evidence>
<reference evidence="8 9" key="1">
    <citation type="journal article" date="2017" name="Int. J. Syst. Evol. Microbiol.">
        <title>Roseitalea porphyridii gen. nov., sp. nov., isolated from a red alga, and reclassification of Hoeflea suaedae Chung et al. 2013 as Pseudohoeflea suaedae gen. nov., comb. nov.</title>
        <authorList>
            <person name="Hyeon J.W."/>
            <person name="Jeong S.E."/>
            <person name="Baek K."/>
            <person name="Jeon C.O."/>
        </authorList>
    </citation>
    <scope>NUCLEOTIDE SEQUENCE [LARGE SCALE GENOMIC DNA]</scope>
    <source>
        <strain evidence="8 9">MA7-20</strain>
    </source>
</reference>
<dbReference type="InterPro" id="IPR038532">
    <property type="entry name" value="NDUFS4-like_sf"/>
</dbReference>
<feature type="compositionally biased region" description="Basic and acidic residues" evidence="7">
    <location>
        <begin position="91"/>
        <end position="101"/>
    </location>
</feature>
<dbReference type="RefSeq" id="WP_131616624.1">
    <property type="nucleotide sequence ID" value="NZ_CP036532.1"/>
</dbReference>
<keyword evidence="2" id="KW-0813">Transport</keyword>
<dbReference type="PANTHER" id="PTHR12219:SF8">
    <property type="entry name" value="NADH DEHYDROGENASE [UBIQUINONE] IRON-SULFUR PROTEIN 4, MITOCHONDRIAL"/>
    <property type="match status" value="1"/>
</dbReference>
<keyword evidence="6" id="KW-0472">Membrane</keyword>
<dbReference type="GO" id="GO:0022900">
    <property type="term" value="P:electron transport chain"/>
    <property type="evidence" value="ECO:0007669"/>
    <property type="project" value="InterPro"/>
</dbReference>
<dbReference type="PANTHER" id="PTHR12219">
    <property type="entry name" value="NADH-UBIQUINONE OXIDOREDUCTASE"/>
    <property type="match status" value="1"/>
</dbReference>
<keyword evidence="4" id="KW-0809">Transit peptide</keyword>
<keyword evidence="9" id="KW-1185">Reference proteome</keyword>
<organism evidence="8 9">
    <name type="scientific">Roseitalea porphyridii</name>
    <dbReference type="NCBI Taxonomy" id="1852022"/>
    <lineage>
        <taxon>Bacteria</taxon>
        <taxon>Pseudomonadati</taxon>
        <taxon>Pseudomonadota</taxon>
        <taxon>Alphaproteobacteria</taxon>
        <taxon>Hyphomicrobiales</taxon>
        <taxon>Ahrensiaceae</taxon>
        <taxon>Roseitalea</taxon>
    </lineage>
</organism>
<evidence type="ECO:0000256" key="1">
    <source>
        <dbReference type="ARBA" id="ARBA00004370"/>
    </source>
</evidence>
<feature type="region of interest" description="Disordered" evidence="7">
    <location>
        <begin position="1"/>
        <end position="20"/>
    </location>
</feature>
<dbReference type="KEGG" id="rpod:E0E05_10270"/>
<feature type="region of interest" description="Disordered" evidence="7">
    <location>
        <begin position="75"/>
        <end position="101"/>
    </location>
</feature>
<evidence type="ECO:0000313" key="9">
    <source>
        <dbReference type="Proteomes" id="UP000293719"/>
    </source>
</evidence>
<evidence type="ECO:0000256" key="7">
    <source>
        <dbReference type="SAM" id="MobiDB-lite"/>
    </source>
</evidence>
<dbReference type="InterPro" id="IPR006885">
    <property type="entry name" value="NADH_UbQ_FeS_4_mit-like"/>
</dbReference>
<evidence type="ECO:0000256" key="6">
    <source>
        <dbReference type="ARBA" id="ARBA00023136"/>
    </source>
</evidence>
<protein>
    <submittedName>
        <fullName evidence="8">ETC complex I subunit</fullName>
    </submittedName>
</protein>
<evidence type="ECO:0000256" key="2">
    <source>
        <dbReference type="ARBA" id="ARBA00022448"/>
    </source>
</evidence>
<dbReference type="Pfam" id="PF04800">
    <property type="entry name" value="NDUS4"/>
    <property type="match status" value="1"/>
</dbReference>
<accession>A0A4P6V231</accession>
<dbReference type="Proteomes" id="UP000293719">
    <property type="component" value="Chromosome"/>
</dbReference>
<dbReference type="EMBL" id="CP036532">
    <property type="protein sequence ID" value="QBK30943.1"/>
    <property type="molecule type" value="Genomic_DNA"/>
</dbReference>
<dbReference type="GO" id="GO:0016020">
    <property type="term" value="C:membrane"/>
    <property type="evidence" value="ECO:0007669"/>
    <property type="project" value="UniProtKB-SubCell"/>
</dbReference>
<dbReference type="GeneID" id="90767682"/>
<name>A0A4P6V231_9HYPH</name>
<dbReference type="OrthoDB" id="9799572at2"/>
<evidence type="ECO:0000256" key="4">
    <source>
        <dbReference type="ARBA" id="ARBA00022946"/>
    </source>
</evidence>
<sequence length="101" mass="11951">MSARIYSPSKTAMQSGKAKTGHWVLEFDREQPRRVEPLMGYTSSSDMRQQVRLRFATKEAAVSYAEKHGIAYRIEEPQEPKRRRQAYADNFKYDRRTPWTH</sequence>
<proteinExistence type="predicted"/>
<keyword evidence="5" id="KW-0249">Electron transport</keyword>
<comment type="subcellular location">
    <subcellularLocation>
        <location evidence="1">Membrane</location>
    </subcellularLocation>
</comment>
<evidence type="ECO:0000313" key="8">
    <source>
        <dbReference type="EMBL" id="QBK30943.1"/>
    </source>
</evidence>
<evidence type="ECO:0000256" key="5">
    <source>
        <dbReference type="ARBA" id="ARBA00022982"/>
    </source>
</evidence>
<keyword evidence="3" id="KW-0679">Respiratory chain</keyword>